<evidence type="ECO:0000256" key="8">
    <source>
        <dbReference type="SAM" id="MobiDB-lite"/>
    </source>
</evidence>
<proteinExistence type="inferred from homology"/>
<evidence type="ECO:0000313" key="12">
    <source>
        <dbReference type="Proteomes" id="UP000727993"/>
    </source>
</evidence>
<dbReference type="InterPro" id="IPR036259">
    <property type="entry name" value="MFS_trans_sf"/>
</dbReference>
<evidence type="ECO:0000256" key="5">
    <source>
        <dbReference type="ARBA" id="ARBA00022692"/>
    </source>
</evidence>
<feature type="transmembrane region" description="Helical" evidence="9">
    <location>
        <begin position="101"/>
        <end position="120"/>
    </location>
</feature>
<feature type="region of interest" description="Disordered" evidence="8">
    <location>
        <begin position="1"/>
        <end position="25"/>
    </location>
</feature>
<evidence type="ECO:0000313" key="11">
    <source>
        <dbReference type="EMBL" id="MBK9297051.1"/>
    </source>
</evidence>
<evidence type="ECO:0000256" key="1">
    <source>
        <dbReference type="ARBA" id="ARBA00004651"/>
    </source>
</evidence>
<organism evidence="11 12">
    <name type="scientific">Candidatus Neomicrothrix subdominans</name>
    <dbReference type="NCBI Taxonomy" id="2954438"/>
    <lineage>
        <taxon>Bacteria</taxon>
        <taxon>Bacillati</taxon>
        <taxon>Actinomycetota</taxon>
        <taxon>Acidimicrobiia</taxon>
        <taxon>Acidimicrobiales</taxon>
        <taxon>Microthrixaceae</taxon>
        <taxon>Candidatus Neomicrothrix</taxon>
    </lineage>
</organism>
<evidence type="ECO:0000256" key="6">
    <source>
        <dbReference type="ARBA" id="ARBA00022989"/>
    </source>
</evidence>
<dbReference type="PROSITE" id="PS50850">
    <property type="entry name" value="MFS"/>
    <property type="match status" value="1"/>
</dbReference>
<dbReference type="InterPro" id="IPR020846">
    <property type="entry name" value="MFS_dom"/>
</dbReference>
<feature type="transmembrane region" description="Helical" evidence="9">
    <location>
        <begin position="219"/>
        <end position="241"/>
    </location>
</feature>
<feature type="transmembrane region" description="Helical" evidence="9">
    <location>
        <begin position="356"/>
        <end position="377"/>
    </location>
</feature>
<dbReference type="GO" id="GO:0005886">
    <property type="term" value="C:plasma membrane"/>
    <property type="evidence" value="ECO:0007669"/>
    <property type="project" value="UniProtKB-SubCell"/>
</dbReference>
<keyword evidence="3" id="KW-0813">Transport</keyword>
<evidence type="ECO:0000259" key="10">
    <source>
        <dbReference type="PROSITE" id="PS50850"/>
    </source>
</evidence>
<feature type="transmembrane region" description="Helical" evidence="9">
    <location>
        <begin position="326"/>
        <end position="344"/>
    </location>
</feature>
<evidence type="ECO:0000256" key="7">
    <source>
        <dbReference type="ARBA" id="ARBA00023136"/>
    </source>
</evidence>
<feature type="transmembrane region" description="Helical" evidence="9">
    <location>
        <begin position="293"/>
        <end position="314"/>
    </location>
</feature>
<dbReference type="PANTHER" id="PTHR23501:SF197">
    <property type="entry name" value="COMD"/>
    <property type="match status" value="1"/>
</dbReference>
<keyword evidence="5 9" id="KW-0812">Transmembrane</keyword>
<dbReference type="Pfam" id="PF07690">
    <property type="entry name" value="MFS_1"/>
    <property type="match status" value="1"/>
</dbReference>
<sequence length="499" mass="50875">MNAGAEWPARPPDPPSVASPPSPPTTTGPVAGVLAIFVGVQLAQILGALDGTIVATALPTISSDLGGFSRITWVITAYALATAASMPIYGKLGDLYGRKRMLVQAIGVFLVASLLCGAAQSLNQLLLARFVQGLGAGGLGTLSMAVLADVIPARQLGRWMGYQGVAFAVSSVAGPLVGGLFVDHLSWRCAFFVNLPVGLISAVIVATKVPSSRHRVVHSIDWAGSLLLAAALSALMLVATLGGETFGWTSPQLIALAIAVPVLGFAFVRRQLVAPEPVLPLRLFGDRLMRASIGVNFASGVLIWGGIFFVPLFVQEVNGVSPTAAGFTLMPLMFGAAAGTLVAGRAVERSGRIRSWPIGGSVLMVIGIALLATIGLATPTAVVGAWALMLGLGIGFVMQPSLLAAQNAAPVGDLGTATSTVLLCRSLGSTIGIPIFGGILNAGLAARGMGAAGFAHAVPLVFLAGVPVALASVVLALRLEDRPLRTETVIAERAAPQGS</sequence>
<comment type="caution">
    <text evidence="11">The sequence shown here is derived from an EMBL/GenBank/DDBJ whole genome shotgun (WGS) entry which is preliminary data.</text>
</comment>
<dbReference type="EMBL" id="JADJZA010000006">
    <property type="protein sequence ID" value="MBK9297051.1"/>
    <property type="molecule type" value="Genomic_DNA"/>
</dbReference>
<feature type="transmembrane region" description="Helical" evidence="9">
    <location>
        <begin position="426"/>
        <end position="445"/>
    </location>
</feature>
<dbReference type="PANTHER" id="PTHR23501">
    <property type="entry name" value="MAJOR FACILITATOR SUPERFAMILY"/>
    <property type="match status" value="1"/>
</dbReference>
<feature type="transmembrane region" description="Helical" evidence="9">
    <location>
        <begin position="185"/>
        <end position="207"/>
    </location>
</feature>
<evidence type="ECO:0000256" key="3">
    <source>
        <dbReference type="ARBA" id="ARBA00022448"/>
    </source>
</evidence>
<reference evidence="11 12" key="1">
    <citation type="submission" date="2020-10" db="EMBL/GenBank/DDBJ databases">
        <title>Connecting structure to function with the recovery of over 1000 high-quality activated sludge metagenome-assembled genomes encoding full-length rRNA genes using long-read sequencing.</title>
        <authorList>
            <person name="Singleton C.M."/>
            <person name="Petriglieri F."/>
            <person name="Kristensen J.M."/>
            <person name="Kirkegaard R.H."/>
            <person name="Michaelsen T.Y."/>
            <person name="Andersen M.H."/>
            <person name="Karst S.M."/>
            <person name="Dueholm M.S."/>
            <person name="Nielsen P.H."/>
            <person name="Albertsen M."/>
        </authorList>
    </citation>
    <scope>NUCLEOTIDE SEQUENCE [LARGE SCALE GENOMIC DNA]</scope>
    <source>
        <strain evidence="11">Lyne_18-Q3-R50-59_MAXAC.006</strain>
    </source>
</reference>
<dbReference type="Proteomes" id="UP000727993">
    <property type="component" value="Unassembled WGS sequence"/>
</dbReference>
<evidence type="ECO:0000256" key="9">
    <source>
        <dbReference type="SAM" id="Phobius"/>
    </source>
</evidence>
<dbReference type="SUPFAM" id="SSF103473">
    <property type="entry name" value="MFS general substrate transporter"/>
    <property type="match status" value="1"/>
</dbReference>
<feature type="transmembrane region" description="Helical" evidence="9">
    <location>
        <begin position="159"/>
        <end position="179"/>
    </location>
</feature>
<protein>
    <submittedName>
        <fullName evidence="11">MFS transporter</fullName>
    </submittedName>
</protein>
<feature type="compositionally biased region" description="Pro residues" evidence="8">
    <location>
        <begin position="9"/>
        <end position="25"/>
    </location>
</feature>
<name>A0A936NDI8_9ACTN</name>
<dbReference type="AlphaFoldDB" id="A0A936NDI8"/>
<feature type="transmembrane region" description="Helical" evidence="9">
    <location>
        <begin position="457"/>
        <end position="477"/>
    </location>
</feature>
<gene>
    <name evidence="11" type="ORF">IPN02_09490</name>
</gene>
<feature type="transmembrane region" description="Helical" evidence="9">
    <location>
        <begin position="383"/>
        <end position="405"/>
    </location>
</feature>
<evidence type="ECO:0000256" key="4">
    <source>
        <dbReference type="ARBA" id="ARBA00022475"/>
    </source>
</evidence>
<evidence type="ECO:0000256" key="2">
    <source>
        <dbReference type="ARBA" id="ARBA00007520"/>
    </source>
</evidence>
<keyword evidence="4" id="KW-1003">Cell membrane</keyword>
<dbReference type="InterPro" id="IPR011701">
    <property type="entry name" value="MFS"/>
</dbReference>
<dbReference type="GO" id="GO:0022857">
    <property type="term" value="F:transmembrane transporter activity"/>
    <property type="evidence" value="ECO:0007669"/>
    <property type="project" value="InterPro"/>
</dbReference>
<feature type="domain" description="Major facilitator superfamily (MFS) profile" evidence="10">
    <location>
        <begin position="36"/>
        <end position="484"/>
    </location>
</feature>
<comment type="subcellular location">
    <subcellularLocation>
        <location evidence="1">Cell membrane</location>
        <topology evidence="1">Multi-pass membrane protein</topology>
    </subcellularLocation>
</comment>
<dbReference type="FunFam" id="1.20.1720.10:FF:000004">
    <property type="entry name" value="EmrB/QacA family drug resistance transporter"/>
    <property type="match status" value="1"/>
</dbReference>
<comment type="similarity">
    <text evidence="2">Belongs to the major facilitator superfamily. TCR/Tet family.</text>
</comment>
<dbReference type="CDD" id="cd17502">
    <property type="entry name" value="MFS_Azr1_MDR_like"/>
    <property type="match status" value="1"/>
</dbReference>
<keyword evidence="6 9" id="KW-1133">Transmembrane helix</keyword>
<dbReference type="PRINTS" id="PR01036">
    <property type="entry name" value="TCRTETB"/>
</dbReference>
<feature type="transmembrane region" description="Helical" evidence="9">
    <location>
        <begin position="126"/>
        <end position="147"/>
    </location>
</feature>
<dbReference type="Gene3D" id="1.20.1720.10">
    <property type="entry name" value="Multidrug resistance protein D"/>
    <property type="match status" value="1"/>
</dbReference>
<accession>A0A936NDI8</accession>
<dbReference type="Gene3D" id="1.20.1250.20">
    <property type="entry name" value="MFS general substrate transporter like domains"/>
    <property type="match status" value="1"/>
</dbReference>
<feature type="transmembrane region" description="Helical" evidence="9">
    <location>
        <begin position="253"/>
        <end position="272"/>
    </location>
</feature>
<feature type="transmembrane region" description="Helical" evidence="9">
    <location>
        <begin position="71"/>
        <end position="89"/>
    </location>
</feature>
<keyword evidence="7 9" id="KW-0472">Membrane</keyword>